<dbReference type="AlphaFoldDB" id="A0A8B6BRR0"/>
<feature type="compositionally biased region" description="Basic and acidic residues" evidence="4">
    <location>
        <begin position="237"/>
        <end position="249"/>
    </location>
</feature>
<evidence type="ECO:0000259" key="5">
    <source>
        <dbReference type="PROSITE" id="PS50600"/>
    </source>
</evidence>
<feature type="compositionally biased region" description="Basic and acidic residues" evidence="4">
    <location>
        <begin position="386"/>
        <end position="405"/>
    </location>
</feature>
<dbReference type="GO" id="GO:0006508">
    <property type="term" value="P:proteolysis"/>
    <property type="evidence" value="ECO:0007669"/>
    <property type="project" value="UniProtKB-KW"/>
</dbReference>
<keyword evidence="2" id="KW-0645">Protease</keyword>
<evidence type="ECO:0000313" key="7">
    <source>
        <dbReference type="Proteomes" id="UP000596742"/>
    </source>
</evidence>
<keyword evidence="3" id="KW-0378">Hydrolase</keyword>
<evidence type="ECO:0000256" key="4">
    <source>
        <dbReference type="SAM" id="MobiDB-lite"/>
    </source>
</evidence>
<feature type="compositionally biased region" description="Basic and acidic residues" evidence="4">
    <location>
        <begin position="334"/>
        <end position="353"/>
    </location>
</feature>
<feature type="compositionally biased region" description="Basic and acidic residues" evidence="4">
    <location>
        <begin position="308"/>
        <end position="327"/>
    </location>
</feature>
<dbReference type="Proteomes" id="UP000596742">
    <property type="component" value="Unassembled WGS sequence"/>
</dbReference>
<proteinExistence type="inferred from homology"/>
<keyword evidence="7" id="KW-1185">Reference proteome</keyword>
<evidence type="ECO:0000256" key="2">
    <source>
        <dbReference type="ARBA" id="ARBA00022670"/>
    </source>
</evidence>
<organism evidence="6 7">
    <name type="scientific">Mytilus galloprovincialis</name>
    <name type="common">Mediterranean mussel</name>
    <dbReference type="NCBI Taxonomy" id="29158"/>
    <lineage>
        <taxon>Eukaryota</taxon>
        <taxon>Metazoa</taxon>
        <taxon>Spiralia</taxon>
        <taxon>Lophotrochozoa</taxon>
        <taxon>Mollusca</taxon>
        <taxon>Bivalvia</taxon>
        <taxon>Autobranchia</taxon>
        <taxon>Pteriomorphia</taxon>
        <taxon>Mytilida</taxon>
        <taxon>Mytiloidea</taxon>
        <taxon>Mytilidae</taxon>
        <taxon>Mytilinae</taxon>
        <taxon>Mytilus</taxon>
    </lineage>
</organism>
<dbReference type="OrthoDB" id="6155416at2759"/>
<dbReference type="SUPFAM" id="SSF54001">
    <property type="entry name" value="Cysteine proteinases"/>
    <property type="match status" value="1"/>
</dbReference>
<name>A0A8B6BRR0_MYTGA</name>
<reference evidence="6" key="1">
    <citation type="submission" date="2018-11" db="EMBL/GenBank/DDBJ databases">
        <authorList>
            <person name="Alioto T."/>
            <person name="Alioto T."/>
        </authorList>
    </citation>
    <scope>NUCLEOTIDE SEQUENCE</scope>
</reference>
<dbReference type="EMBL" id="UYJE01000600">
    <property type="protein sequence ID" value="VDH94517.1"/>
    <property type="molecule type" value="Genomic_DNA"/>
</dbReference>
<comment type="similarity">
    <text evidence="1">Belongs to the peptidase C48 family.</text>
</comment>
<feature type="compositionally biased region" description="Basic and acidic residues" evidence="4">
    <location>
        <begin position="360"/>
        <end position="379"/>
    </location>
</feature>
<comment type="caution">
    <text evidence="6">The sequence shown here is derived from an EMBL/GenBank/DDBJ whole genome shotgun (WGS) entry which is preliminary data.</text>
</comment>
<feature type="compositionally biased region" description="Basic and acidic residues" evidence="4">
    <location>
        <begin position="282"/>
        <end position="301"/>
    </location>
</feature>
<feature type="compositionally biased region" description="Basic and acidic residues" evidence="4">
    <location>
        <begin position="256"/>
        <end position="275"/>
    </location>
</feature>
<dbReference type="GO" id="GO:0008234">
    <property type="term" value="F:cysteine-type peptidase activity"/>
    <property type="evidence" value="ECO:0007669"/>
    <property type="project" value="InterPro"/>
</dbReference>
<sequence>MEGQGLRSLKKPLATEGKDRDIELNIEVQRGIMLSIFKEKWKEFITSIWSDDNHVNPEEVLGCINVSNIYVADIISLKAELNDQIAASVDSFVLTDLLSSKRKTGLFNRKEDVLKHDVLFGCVNERSHWVAIILDTRKKSMIYMDPLNNEFYITRRMKLHLRNFNLFSKSKGLGEWNLEVPENHPIQDDGISCGIFCLKFLERYLKGQNFKTSLNVTTERLMVGRSIIEGLRKKKRSDTEANEMHENETKQSPCTEKGKEKRADTEANEMHENETKQSPCTEEGKEKRADTEANEMHENETKQGPCTEEGKEKRADTEANEMHENETKQSPCTEEGKEKRADTEANEMHENETKQSPCTEEGKEKRADTEANEMHENETKQSPCTEEGKEKRADTEANEMHENETKQSPCTEEGKEKRADTEANEMHENENQARSMYEEERKREHTEANEMHENETKQSPCTEEGIKEKLKRSRPTKSKESFTDKRKDMYIIVVS</sequence>
<dbReference type="Gene3D" id="3.40.395.10">
    <property type="entry name" value="Adenoviral Proteinase, Chain A"/>
    <property type="match status" value="1"/>
</dbReference>
<protein>
    <recommendedName>
        <fullName evidence="5">Ubiquitin-like protease family profile domain-containing protein</fullName>
    </recommendedName>
</protein>
<dbReference type="InterPro" id="IPR003653">
    <property type="entry name" value="Peptidase_C48_C"/>
</dbReference>
<gene>
    <name evidence="6" type="ORF">MGAL_10B015960</name>
</gene>
<dbReference type="InterPro" id="IPR038765">
    <property type="entry name" value="Papain-like_cys_pep_sf"/>
</dbReference>
<accession>A0A8B6BRR0</accession>
<evidence type="ECO:0000313" key="6">
    <source>
        <dbReference type="EMBL" id="VDH94517.1"/>
    </source>
</evidence>
<feature type="region of interest" description="Disordered" evidence="4">
    <location>
        <begin position="233"/>
        <end position="482"/>
    </location>
</feature>
<dbReference type="PROSITE" id="PS50600">
    <property type="entry name" value="ULP_PROTEASE"/>
    <property type="match status" value="1"/>
</dbReference>
<feature type="compositionally biased region" description="Basic and acidic residues" evidence="4">
    <location>
        <begin position="412"/>
        <end position="456"/>
    </location>
</feature>
<dbReference type="Pfam" id="PF02902">
    <property type="entry name" value="Peptidase_C48"/>
    <property type="match status" value="1"/>
</dbReference>
<evidence type="ECO:0000256" key="3">
    <source>
        <dbReference type="ARBA" id="ARBA00022801"/>
    </source>
</evidence>
<evidence type="ECO:0000256" key="1">
    <source>
        <dbReference type="ARBA" id="ARBA00005234"/>
    </source>
</evidence>
<feature type="domain" description="Ubiquitin-like protease family profile" evidence="5">
    <location>
        <begin position="34"/>
        <end position="204"/>
    </location>
</feature>